<reference evidence="4 5" key="1">
    <citation type="journal article" date="2016" name="Int. J. Syst. Evol. Microbiol.">
        <title>Peptococcus simiae sp. nov., isolated from rhesus macaque faeces and emended description of the genus Peptococcus.</title>
        <authorList>
            <person name="Shkoporov A.N."/>
            <person name="Efimov B.A."/>
            <person name="Kondova I."/>
            <person name="Ouwerling B."/>
            <person name="Chaplin A.V."/>
            <person name="Shcherbakova V.A."/>
            <person name="Langermans J.A.M."/>
        </authorList>
    </citation>
    <scope>NUCLEOTIDE SEQUENCE [LARGE SCALE GENOMIC DNA]</scope>
    <source>
        <strain evidence="4 5">M108</strain>
    </source>
</reference>
<feature type="domain" description="SLH" evidence="3">
    <location>
        <begin position="1109"/>
        <end position="1166"/>
    </location>
</feature>
<dbReference type="PANTHER" id="PTHR43308:SF5">
    <property type="entry name" value="S-LAYER PROTEIN _ PEPTIDOGLYCAN ENDO-BETA-N-ACETYLGLUCOSAMINIDASE"/>
    <property type="match status" value="1"/>
</dbReference>
<comment type="caution">
    <text evidence="4">The sequence shown here is derived from an EMBL/GenBank/DDBJ whole genome shotgun (WGS) entry which is preliminary data.</text>
</comment>
<dbReference type="InterPro" id="IPR013783">
    <property type="entry name" value="Ig-like_fold"/>
</dbReference>
<evidence type="ECO:0000313" key="5">
    <source>
        <dbReference type="Proteomes" id="UP001631949"/>
    </source>
</evidence>
<feature type="domain" description="SLH" evidence="3">
    <location>
        <begin position="981"/>
        <end position="1044"/>
    </location>
</feature>
<keyword evidence="5" id="KW-1185">Reference proteome</keyword>
<dbReference type="InterPro" id="IPR001119">
    <property type="entry name" value="SLH_dom"/>
</dbReference>
<dbReference type="Proteomes" id="UP001631949">
    <property type="component" value="Unassembled WGS sequence"/>
</dbReference>
<feature type="region of interest" description="Disordered" evidence="2">
    <location>
        <begin position="1197"/>
        <end position="1221"/>
    </location>
</feature>
<evidence type="ECO:0000256" key="1">
    <source>
        <dbReference type="ARBA" id="ARBA00022737"/>
    </source>
</evidence>
<proteinExistence type="predicted"/>
<evidence type="ECO:0000259" key="3">
    <source>
        <dbReference type="PROSITE" id="PS51272"/>
    </source>
</evidence>
<evidence type="ECO:0000313" key="4">
    <source>
        <dbReference type="EMBL" id="MFM9413539.1"/>
    </source>
</evidence>
<evidence type="ECO:0000256" key="2">
    <source>
        <dbReference type="SAM" id="MobiDB-lite"/>
    </source>
</evidence>
<dbReference type="RefSeq" id="WP_408977158.1">
    <property type="nucleotide sequence ID" value="NZ_JBJUVG010000004.1"/>
</dbReference>
<dbReference type="PANTHER" id="PTHR43308">
    <property type="entry name" value="OUTER MEMBRANE PROTEIN ALPHA-RELATED"/>
    <property type="match status" value="1"/>
</dbReference>
<feature type="domain" description="SLH" evidence="3">
    <location>
        <begin position="1045"/>
        <end position="1108"/>
    </location>
</feature>
<dbReference type="Pfam" id="PF00395">
    <property type="entry name" value="SLH"/>
    <property type="match status" value="3"/>
</dbReference>
<sequence length="1221" mass="134205">MAEISKLSRAVIVIMVSLLLFVGMPSYVFAQTTTLDGPEEISNFNGTDASLTGAGPAWNQPANLGKSLTEVILNLPANGKSTRQSGYTATDISQQKYKVSYEFKSGTPGKELTSDFNKHKPTDNTAYADGTLVQAKSPLTASYQIENGIWTFRGWDAQEKTIAGRDITFIGTWTWRPAFTISKTVDKAHYSEVGEVLKYTVTVKNIGTTTITGLTLEDPLVSLKEGFFRLEPKAEKTFTYRYIVQQRDLDKKSIVNTATVKKTSSGIEKAATSSTATSTYLEYRVVYEFTSGTTGKGLPDAVEALLPIDNKTYVTGISVTAQNLSKSEVAVEDGKWTFEGWDKASKEVKDSNITFTGSWTFTPTLKYGVVYEFSSGTTDKPLPKTVTSLLPKDDSKYVSGASITAKEPSKTEVAVDDGKWTFDGWKESTKEVKDSNITFVGTWTFTPTPKYGVVYEFASGTTGKDLPDAVKALLPIDNKTYVTGTTVTAQNLSKSEVAVDDGKWAFDGWKESTKEVKDSNITFVGTWTFTPTPKYGVVYEFASGTTGKDLPDAVIQLLPIDANKYKNGTTVTAKEPIKTEVGVEDGKWTFDVWKESPKEVRDSDITFTGAWTFTPTPKYGVVYEFSSGTTDKPLPEAVTNLLPKDDGQYISGATVTAKDPRQTEVAVEDGKWTFAGWKESPQEVEDSNITFTGAWTFTPTPKYGVAYEFTSGTTGKDLPETVPQLLPKDDGQYISGATLTAKDPRQTEVSVEDGKWTFAGWKESPQEVKDSDITFTGSWTFTPTPKYGVAYEFTSATADKTLPAAVPQLLPKDDGQYISGATVTAKDPHQTEVVVEDGKWNFEGWDKASKEVKDGNITFTATWIFTPNPPATTDVTISKTVDKTHYSQVGEVLTYTVTVKNTGDKSLEALTLSDTLVTLSEGAFDLAAGKEKIFSYQYTIRQADIDRATVENTAILAYGDQSKKATATASYQPVDKPPVDTPSRGGTVIISSEAKRDLSNKEDHWAYMFGYPDGTFRPNRGMTRAEVTAMFARLLKTYPQVRVTYQLPYSDVTQDDWYYEAVGFMTENKMIVGYEDGTFRPNAFITRAEFVAMASRLGALLDRDGNNFTDVAGHWAIKSINSAAAHGWVAGYEDGSFKPDQYITRAEVVTVTNRMLNRYADQDFVRKHKAQGLDFKDLDESHWAYFNIMEATHGSGSAKQANGNWKTGSGSSPQAFNKITT</sequence>
<gene>
    <name evidence="4" type="ORF">ACKQTC_04070</name>
</gene>
<organism evidence="4 5">
    <name type="scientific">Peptococcus simiae</name>
    <dbReference type="NCBI Taxonomy" id="1643805"/>
    <lineage>
        <taxon>Bacteria</taxon>
        <taxon>Bacillati</taxon>
        <taxon>Bacillota</taxon>
        <taxon>Clostridia</taxon>
        <taxon>Eubacteriales</taxon>
        <taxon>Peptococcaceae</taxon>
        <taxon>Peptococcus</taxon>
    </lineage>
</organism>
<dbReference type="InterPro" id="IPR041030">
    <property type="entry name" value="SHIRT"/>
</dbReference>
<dbReference type="NCBIfam" id="TIGR01451">
    <property type="entry name" value="B_ant_repeat"/>
    <property type="match status" value="2"/>
</dbReference>
<feature type="region of interest" description="Disordered" evidence="2">
    <location>
        <begin position="967"/>
        <end position="986"/>
    </location>
</feature>
<dbReference type="InterPro" id="IPR055354">
    <property type="entry name" value="DUF7507"/>
</dbReference>
<protein>
    <submittedName>
        <fullName evidence="4">SHIRT domain-containing protein</fullName>
    </submittedName>
</protein>
<dbReference type="Pfam" id="PF24346">
    <property type="entry name" value="DUF7507"/>
    <property type="match status" value="2"/>
</dbReference>
<dbReference type="InterPro" id="IPR047589">
    <property type="entry name" value="DUF11_rpt"/>
</dbReference>
<name>A0ABW9GY40_9FIRM</name>
<accession>A0ABW9GY40</accession>
<dbReference type="EMBL" id="JBJUVG010000004">
    <property type="protein sequence ID" value="MFM9413539.1"/>
    <property type="molecule type" value="Genomic_DNA"/>
</dbReference>
<dbReference type="PROSITE" id="PS51272">
    <property type="entry name" value="SLH"/>
    <property type="match status" value="3"/>
</dbReference>
<dbReference type="Gene3D" id="2.60.40.10">
    <property type="entry name" value="Immunoglobulins"/>
    <property type="match status" value="1"/>
</dbReference>
<keyword evidence="1" id="KW-0677">Repeat</keyword>
<dbReference type="Pfam" id="PF18655">
    <property type="entry name" value="SHIRT"/>
    <property type="match status" value="8"/>
</dbReference>
<dbReference type="InterPro" id="IPR051465">
    <property type="entry name" value="Cell_Envelope_Struct_Comp"/>
</dbReference>